<sequence length="110" mass="11957">MWELLLCIAQQAYLPRLFGAGTGGEYGTPTLEGLMETLDKGDKTMAPVWVVHGTNDTMCPSVCSSGFAKRLQQTQPEVPVHMSLCAGEHLFDVNVGRDAPWVQEGGVTYL</sequence>
<keyword evidence="2" id="KW-1185">Reference proteome</keyword>
<dbReference type="AlphaFoldDB" id="A0A2P5HM33"/>
<dbReference type="Proteomes" id="UP000094444">
    <property type="component" value="Unassembled WGS sequence"/>
</dbReference>
<dbReference type="InParanoid" id="A0A2P5HM33"/>
<dbReference type="SUPFAM" id="SSF53474">
    <property type="entry name" value="alpha/beta-Hydrolases"/>
    <property type="match status" value="1"/>
</dbReference>
<dbReference type="Gene3D" id="3.40.50.1820">
    <property type="entry name" value="alpha/beta hydrolase"/>
    <property type="match status" value="1"/>
</dbReference>
<evidence type="ECO:0008006" key="3">
    <source>
        <dbReference type="Google" id="ProtNLM"/>
    </source>
</evidence>
<dbReference type="STRING" id="158607.A0A2P5HM33"/>
<comment type="caution">
    <text evidence="1">The sequence shown here is derived from an EMBL/GenBank/DDBJ whole genome shotgun (WGS) entry which is preliminary data.</text>
</comment>
<evidence type="ECO:0000313" key="1">
    <source>
        <dbReference type="EMBL" id="POS71319.1"/>
    </source>
</evidence>
<dbReference type="InterPro" id="IPR029058">
    <property type="entry name" value="AB_hydrolase_fold"/>
</dbReference>
<dbReference type="EMBL" id="MAVT02001307">
    <property type="protein sequence ID" value="POS71319.1"/>
    <property type="molecule type" value="Genomic_DNA"/>
</dbReference>
<accession>A0A2P5HM33</accession>
<name>A0A2P5HM33_DIAHE</name>
<dbReference type="OrthoDB" id="19653at2759"/>
<organism evidence="1 2">
    <name type="scientific">Diaporthe helianthi</name>
    <dbReference type="NCBI Taxonomy" id="158607"/>
    <lineage>
        <taxon>Eukaryota</taxon>
        <taxon>Fungi</taxon>
        <taxon>Dikarya</taxon>
        <taxon>Ascomycota</taxon>
        <taxon>Pezizomycotina</taxon>
        <taxon>Sordariomycetes</taxon>
        <taxon>Sordariomycetidae</taxon>
        <taxon>Diaporthales</taxon>
        <taxon>Diaporthaceae</taxon>
        <taxon>Diaporthe</taxon>
    </lineage>
</organism>
<gene>
    <name evidence="1" type="ORF">DHEL01_v210286</name>
</gene>
<reference evidence="1" key="1">
    <citation type="submission" date="2017-09" db="EMBL/GenBank/DDBJ databases">
        <title>Polyketide synthases of a Diaporthe helianthi virulent isolate.</title>
        <authorList>
            <person name="Baroncelli R."/>
        </authorList>
    </citation>
    <scope>NUCLEOTIDE SEQUENCE [LARGE SCALE GENOMIC DNA]</scope>
    <source>
        <strain evidence="1">7/96</strain>
    </source>
</reference>
<protein>
    <recommendedName>
        <fullName evidence="3">Peptidase S9 prolyl oligopeptidase catalytic domain-containing protein</fullName>
    </recommendedName>
</protein>
<evidence type="ECO:0000313" key="2">
    <source>
        <dbReference type="Proteomes" id="UP000094444"/>
    </source>
</evidence>
<proteinExistence type="predicted"/>